<dbReference type="InterPro" id="IPR006139">
    <property type="entry name" value="D-isomer_2_OHA_DH_cat_dom"/>
</dbReference>
<evidence type="ECO:0000256" key="1">
    <source>
        <dbReference type="ARBA" id="ARBA00023002"/>
    </source>
</evidence>
<keyword evidence="1 2" id="KW-0560">Oxidoreductase</keyword>
<dbReference type="InterPro" id="IPR006140">
    <property type="entry name" value="D-isomer_DH_NAD-bd"/>
</dbReference>
<dbReference type="GO" id="GO:0051287">
    <property type="term" value="F:NAD binding"/>
    <property type="evidence" value="ECO:0007669"/>
    <property type="project" value="InterPro"/>
</dbReference>
<dbReference type="SUPFAM" id="SSF52283">
    <property type="entry name" value="Formate/glycerate dehydrogenase catalytic domain-like"/>
    <property type="match status" value="1"/>
</dbReference>
<dbReference type="EMBL" id="JAHRHJ020000001">
    <property type="protein sequence ID" value="KAH9330239.1"/>
    <property type="molecule type" value="Genomic_DNA"/>
</dbReference>
<proteinExistence type="inferred from homology"/>
<gene>
    <name evidence="5" type="ORF">KI387_002347</name>
</gene>
<dbReference type="PROSITE" id="PS00671">
    <property type="entry name" value="D_2_HYDROXYACID_DH_3"/>
    <property type="match status" value="1"/>
</dbReference>
<evidence type="ECO:0000313" key="6">
    <source>
        <dbReference type="Proteomes" id="UP000824469"/>
    </source>
</evidence>
<dbReference type="PANTHER" id="PTHR42938:SF25">
    <property type="entry name" value="D-ISOMER SPECIFIC 2-HYDROXYACID DEHYDROGENASE FAMILY PROTEIN"/>
    <property type="match status" value="1"/>
</dbReference>
<sequence>VDAVPFDEVPDKIGSYDICVVRGMCLESKVIALAKQMKLIMQFGVGLDGVDIDAATKFGIKVARIPSSGSGNSLSCAEHVIYLILGLLRDQKGMENAVKERRLGEPTGETLYGKTVFILGYGNIGKNLAVRLRPFGVKILAIKRRWDSNSDVNSNNLGAGDTSQTQSIDKGCINDDVIDERGGSEHFLEFASQADIVVTCCQLNAETVGLVNAKFLSSMKKGAFLVNVARGGLLDYEAIKASLESGHLGGLGLDVAWFEPFDPADPIAQHPKVLITPHIAGVTELSYRNMAK</sequence>
<dbReference type="SUPFAM" id="SSF51735">
    <property type="entry name" value="NAD(P)-binding Rossmann-fold domains"/>
    <property type="match status" value="1"/>
</dbReference>
<accession>A0AA38GWT3</accession>
<dbReference type="AlphaFoldDB" id="A0AA38GWT3"/>
<feature type="domain" description="D-isomer specific 2-hydroxyacid dehydrogenase catalytic" evidence="3">
    <location>
        <begin position="6"/>
        <end position="291"/>
    </location>
</feature>
<dbReference type="InterPro" id="IPR029753">
    <property type="entry name" value="D-isomer_DH_CS"/>
</dbReference>
<feature type="domain" description="D-isomer specific 2-hydroxyacid dehydrogenase NAD-binding" evidence="4">
    <location>
        <begin position="82"/>
        <end position="153"/>
    </location>
</feature>
<dbReference type="Gene3D" id="3.40.50.720">
    <property type="entry name" value="NAD(P)-binding Rossmann-like Domain"/>
    <property type="match status" value="2"/>
</dbReference>
<evidence type="ECO:0000313" key="5">
    <source>
        <dbReference type="EMBL" id="KAH9330239.1"/>
    </source>
</evidence>
<dbReference type="GO" id="GO:0004617">
    <property type="term" value="F:phosphoglycerate dehydrogenase activity"/>
    <property type="evidence" value="ECO:0007669"/>
    <property type="project" value="TreeGrafter"/>
</dbReference>
<evidence type="ECO:0008006" key="7">
    <source>
        <dbReference type="Google" id="ProtNLM"/>
    </source>
</evidence>
<dbReference type="OMA" id="HIAYFTQ"/>
<dbReference type="PANTHER" id="PTHR42938">
    <property type="entry name" value="FORMATE DEHYDROGENASE 1"/>
    <property type="match status" value="1"/>
</dbReference>
<evidence type="ECO:0000259" key="4">
    <source>
        <dbReference type="Pfam" id="PF02826"/>
    </source>
</evidence>
<evidence type="ECO:0000256" key="2">
    <source>
        <dbReference type="RuleBase" id="RU003719"/>
    </source>
</evidence>
<feature type="non-terminal residue" evidence="5">
    <location>
        <position position="1"/>
    </location>
</feature>
<organism evidence="5 6">
    <name type="scientific">Taxus chinensis</name>
    <name type="common">Chinese yew</name>
    <name type="synonym">Taxus wallichiana var. chinensis</name>
    <dbReference type="NCBI Taxonomy" id="29808"/>
    <lineage>
        <taxon>Eukaryota</taxon>
        <taxon>Viridiplantae</taxon>
        <taxon>Streptophyta</taxon>
        <taxon>Embryophyta</taxon>
        <taxon>Tracheophyta</taxon>
        <taxon>Spermatophyta</taxon>
        <taxon>Pinopsida</taxon>
        <taxon>Pinidae</taxon>
        <taxon>Conifers II</taxon>
        <taxon>Cupressales</taxon>
        <taxon>Taxaceae</taxon>
        <taxon>Taxus</taxon>
    </lineage>
</organism>
<keyword evidence="6" id="KW-1185">Reference proteome</keyword>
<name>A0AA38GWT3_TAXCH</name>
<protein>
    <recommendedName>
        <fullName evidence="7">Phosphoglycerate dehydrogenase</fullName>
    </recommendedName>
</protein>
<feature type="non-terminal residue" evidence="5">
    <location>
        <position position="292"/>
    </location>
</feature>
<feature type="domain" description="D-isomer specific 2-hydroxyacid dehydrogenase NAD-binding" evidence="4">
    <location>
        <begin position="185"/>
        <end position="280"/>
    </location>
</feature>
<dbReference type="InterPro" id="IPR036291">
    <property type="entry name" value="NAD(P)-bd_dom_sf"/>
</dbReference>
<dbReference type="Pfam" id="PF02826">
    <property type="entry name" value="2-Hacid_dh_C"/>
    <property type="match status" value="2"/>
</dbReference>
<reference evidence="5 6" key="1">
    <citation type="journal article" date="2021" name="Nat. Plants">
        <title>The Taxus genome provides insights into paclitaxel biosynthesis.</title>
        <authorList>
            <person name="Xiong X."/>
            <person name="Gou J."/>
            <person name="Liao Q."/>
            <person name="Li Y."/>
            <person name="Zhou Q."/>
            <person name="Bi G."/>
            <person name="Li C."/>
            <person name="Du R."/>
            <person name="Wang X."/>
            <person name="Sun T."/>
            <person name="Guo L."/>
            <person name="Liang H."/>
            <person name="Lu P."/>
            <person name="Wu Y."/>
            <person name="Zhang Z."/>
            <person name="Ro D.K."/>
            <person name="Shang Y."/>
            <person name="Huang S."/>
            <person name="Yan J."/>
        </authorList>
    </citation>
    <scope>NUCLEOTIDE SEQUENCE [LARGE SCALE GENOMIC DNA]</scope>
    <source>
        <strain evidence="5">Ta-2019</strain>
    </source>
</reference>
<evidence type="ECO:0000259" key="3">
    <source>
        <dbReference type="Pfam" id="PF00389"/>
    </source>
</evidence>
<dbReference type="CDD" id="cd12175">
    <property type="entry name" value="2-Hacid_dh_11"/>
    <property type="match status" value="1"/>
</dbReference>
<comment type="similarity">
    <text evidence="2">Belongs to the D-isomer specific 2-hydroxyacid dehydrogenase family.</text>
</comment>
<dbReference type="Proteomes" id="UP000824469">
    <property type="component" value="Unassembled WGS sequence"/>
</dbReference>
<comment type="caution">
    <text evidence="5">The sequence shown here is derived from an EMBL/GenBank/DDBJ whole genome shotgun (WGS) entry which is preliminary data.</text>
</comment>
<dbReference type="Pfam" id="PF00389">
    <property type="entry name" value="2-Hacid_dh"/>
    <property type="match status" value="1"/>
</dbReference>